<dbReference type="Proteomes" id="UP000785679">
    <property type="component" value="Unassembled WGS sequence"/>
</dbReference>
<dbReference type="Pfam" id="PF16212">
    <property type="entry name" value="PhoLip_ATPase_C"/>
    <property type="match status" value="1"/>
</dbReference>
<evidence type="ECO:0000256" key="4">
    <source>
        <dbReference type="SAM" id="Phobius"/>
    </source>
</evidence>
<evidence type="ECO:0000259" key="5">
    <source>
        <dbReference type="Pfam" id="PF16212"/>
    </source>
</evidence>
<feature type="transmembrane region" description="Helical" evidence="4">
    <location>
        <begin position="92"/>
        <end position="115"/>
    </location>
</feature>
<feature type="transmembrane region" description="Helical" evidence="4">
    <location>
        <begin position="6"/>
        <end position="26"/>
    </location>
</feature>
<dbReference type="PANTHER" id="PTHR24092">
    <property type="entry name" value="PROBABLE PHOSPHOLIPID-TRANSPORTING ATPASE"/>
    <property type="match status" value="1"/>
</dbReference>
<dbReference type="GO" id="GO:0140326">
    <property type="term" value="F:ATPase-coupled intramembrane lipid transporter activity"/>
    <property type="evidence" value="ECO:0007669"/>
    <property type="project" value="TreeGrafter"/>
</dbReference>
<feature type="transmembrane region" description="Helical" evidence="4">
    <location>
        <begin position="165"/>
        <end position="190"/>
    </location>
</feature>
<proteinExistence type="predicted"/>
<evidence type="ECO:0000256" key="3">
    <source>
        <dbReference type="ARBA" id="ARBA00022842"/>
    </source>
</evidence>
<reference evidence="6" key="1">
    <citation type="submission" date="2019-06" db="EMBL/GenBank/DDBJ databases">
        <authorList>
            <person name="Zheng W."/>
        </authorList>
    </citation>
    <scope>NUCLEOTIDE SEQUENCE</scope>
    <source>
        <strain evidence="6">QDHG01</strain>
    </source>
</reference>
<keyword evidence="4" id="KW-0812">Transmembrane</keyword>
<dbReference type="GO" id="GO:0046872">
    <property type="term" value="F:metal ion binding"/>
    <property type="evidence" value="ECO:0007669"/>
    <property type="project" value="UniProtKB-KW"/>
</dbReference>
<name>A0A8J8SV28_HALGN</name>
<keyword evidence="4" id="KW-1133">Transmembrane helix</keyword>
<protein>
    <recommendedName>
        <fullName evidence="5">P-type ATPase C-terminal domain-containing protein</fullName>
    </recommendedName>
</protein>
<feature type="domain" description="P-type ATPase C-terminal" evidence="5">
    <location>
        <begin position="2"/>
        <end position="186"/>
    </location>
</feature>
<keyword evidence="4" id="KW-0472">Membrane</keyword>
<comment type="subcellular location">
    <subcellularLocation>
        <location evidence="1">Membrane</location>
        <topology evidence="1">Multi-pass membrane protein</topology>
    </subcellularLocation>
</comment>
<organism evidence="6 7">
    <name type="scientific">Halteria grandinella</name>
    <dbReference type="NCBI Taxonomy" id="5974"/>
    <lineage>
        <taxon>Eukaryota</taxon>
        <taxon>Sar</taxon>
        <taxon>Alveolata</taxon>
        <taxon>Ciliophora</taxon>
        <taxon>Intramacronucleata</taxon>
        <taxon>Spirotrichea</taxon>
        <taxon>Stichotrichia</taxon>
        <taxon>Sporadotrichida</taxon>
        <taxon>Halteriidae</taxon>
        <taxon>Halteria</taxon>
    </lineage>
</organism>
<dbReference type="EMBL" id="RRYP01025381">
    <property type="protein sequence ID" value="TNV71957.1"/>
    <property type="molecule type" value="Genomic_DNA"/>
</dbReference>
<evidence type="ECO:0000313" key="6">
    <source>
        <dbReference type="EMBL" id="TNV71957.1"/>
    </source>
</evidence>
<dbReference type="GO" id="GO:0045332">
    <property type="term" value="P:phospholipid translocation"/>
    <property type="evidence" value="ECO:0007669"/>
    <property type="project" value="TreeGrafter"/>
</dbReference>
<evidence type="ECO:0000313" key="7">
    <source>
        <dbReference type="Proteomes" id="UP000785679"/>
    </source>
</evidence>
<comment type="caution">
    <text evidence="6">The sequence shown here is derived from an EMBL/GenBank/DDBJ whole genome shotgun (WGS) entry which is preliminary data.</text>
</comment>
<keyword evidence="3" id="KW-0460">Magnesium</keyword>
<accession>A0A8J8SV28</accession>
<feature type="transmembrane region" description="Helical" evidence="4">
    <location>
        <begin position="61"/>
        <end position="80"/>
    </location>
</feature>
<dbReference type="AlphaFoldDB" id="A0A8J8SV28"/>
<keyword evidence="7" id="KW-1185">Reference proteome</keyword>
<keyword evidence="2" id="KW-0479">Metal-binding</keyword>
<gene>
    <name evidence="6" type="ORF">FGO68_gene14368</name>
</gene>
<evidence type="ECO:0000256" key="1">
    <source>
        <dbReference type="ARBA" id="ARBA00004141"/>
    </source>
</evidence>
<sequence length="199" mass="23285">MIFEEVFWSFFPIFLTFFAIYMYTYADQNASVKQNEAELSFLYKYQKEAIVRPIAASFQGWQVFAFASSCAMYFVPAWAFNNALTNFRGQTIGYTEIGFTSMCALVIIHHVILVISTRNWTLFLVRWYLLSIGLLFLIIAINDLMTINADLFQSEYFIVMHTPQYWLSLLLTVGMVCIPYYLVQSVWYLILFPKYKPTA</sequence>
<evidence type="ECO:0000256" key="2">
    <source>
        <dbReference type="ARBA" id="ARBA00022723"/>
    </source>
</evidence>
<dbReference type="InterPro" id="IPR032630">
    <property type="entry name" value="P_typ_ATPase_c"/>
</dbReference>
<dbReference type="GO" id="GO:0005886">
    <property type="term" value="C:plasma membrane"/>
    <property type="evidence" value="ECO:0007669"/>
    <property type="project" value="TreeGrafter"/>
</dbReference>
<feature type="transmembrane region" description="Helical" evidence="4">
    <location>
        <begin position="127"/>
        <end position="145"/>
    </location>
</feature>